<accession>A0A9P7FSH9</accession>
<reference evidence="1" key="2">
    <citation type="submission" date="2021-10" db="EMBL/GenBank/DDBJ databases">
        <title>Phylogenomics reveals ancestral predisposition of the termite-cultivated fungus Termitomyces towards a domesticated lifestyle.</title>
        <authorList>
            <person name="Auxier B."/>
            <person name="Grum-Grzhimaylo A."/>
            <person name="Cardenas M.E."/>
            <person name="Lodge J.D."/>
            <person name="Laessoe T."/>
            <person name="Pedersen O."/>
            <person name="Smith M.E."/>
            <person name="Kuyper T.W."/>
            <person name="Franco-Molano E.A."/>
            <person name="Baroni T.J."/>
            <person name="Aanen D.K."/>
        </authorList>
    </citation>
    <scope>NUCLEOTIDE SEQUENCE</scope>
    <source>
        <strain evidence="1">D49</strain>
    </source>
</reference>
<dbReference type="OrthoDB" id="3439489at2759"/>
<proteinExistence type="predicted"/>
<dbReference type="Proteomes" id="UP000717328">
    <property type="component" value="Unassembled WGS sequence"/>
</dbReference>
<comment type="caution">
    <text evidence="1">The sequence shown here is derived from an EMBL/GenBank/DDBJ whole genome shotgun (WGS) entry which is preliminary data.</text>
</comment>
<dbReference type="InterPro" id="IPR031755">
    <property type="entry name" value="Inhibitor_I66"/>
</dbReference>
<name>A0A9P7FSH9_9AGAR</name>
<organism evidence="1 2">
    <name type="scientific">Sphagnurus paluster</name>
    <dbReference type="NCBI Taxonomy" id="117069"/>
    <lineage>
        <taxon>Eukaryota</taxon>
        <taxon>Fungi</taxon>
        <taxon>Dikarya</taxon>
        <taxon>Basidiomycota</taxon>
        <taxon>Agaricomycotina</taxon>
        <taxon>Agaricomycetes</taxon>
        <taxon>Agaricomycetidae</taxon>
        <taxon>Agaricales</taxon>
        <taxon>Tricholomatineae</taxon>
        <taxon>Lyophyllaceae</taxon>
        <taxon>Sphagnurus</taxon>
    </lineage>
</organism>
<protein>
    <submittedName>
        <fullName evidence="1">Uncharacterized protein</fullName>
    </submittedName>
</protein>
<reference evidence="1" key="1">
    <citation type="submission" date="2021-02" db="EMBL/GenBank/DDBJ databases">
        <authorList>
            <person name="Nieuwenhuis M."/>
            <person name="Van De Peppel L.J.J."/>
        </authorList>
    </citation>
    <scope>NUCLEOTIDE SEQUENCE</scope>
    <source>
        <strain evidence="1">D49</strain>
    </source>
</reference>
<evidence type="ECO:0000313" key="1">
    <source>
        <dbReference type="EMBL" id="KAG5636244.1"/>
    </source>
</evidence>
<dbReference type="AlphaFoldDB" id="A0A9P7FSH9"/>
<keyword evidence="2" id="KW-1185">Reference proteome</keyword>
<dbReference type="GO" id="GO:0004867">
    <property type="term" value="F:serine-type endopeptidase inhibitor activity"/>
    <property type="evidence" value="ECO:0007669"/>
    <property type="project" value="InterPro"/>
</dbReference>
<sequence>MGILEPGHYFIVNKADESKVGLAPLASTSTRWAILRAPSDVEDTKSVWAVGHIEGHLYRLVVDNSLIAISEGGKVFGDEGGNDQWTITQREGAEGYTIEDAKRPGVGWVLPHDDPQV</sequence>
<evidence type="ECO:0000313" key="2">
    <source>
        <dbReference type="Proteomes" id="UP000717328"/>
    </source>
</evidence>
<gene>
    <name evidence="1" type="ORF">H0H81_008675</name>
</gene>
<dbReference type="EMBL" id="JABCKI010005958">
    <property type="protein sequence ID" value="KAG5636244.1"/>
    <property type="molecule type" value="Genomic_DNA"/>
</dbReference>
<dbReference type="Gene3D" id="2.80.10.50">
    <property type="match status" value="1"/>
</dbReference>
<dbReference type="Pfam" id="PF16850">
    <property type="entry name" value="Inhibitor_I66"/>
    <property type="match status" value="1"/>
</dbReference>